<keyword evidence="2" id="KW-1185">Reference proteome</keyword>
<sequence>MEAATVAGVNGEIVVTLDDIERLGNSNMTANARSHCNTGADQEQTLKENKMAYLRLCLRPRVLRGLGQRQMEVTLLGDQKLSMPVGISPSALQKLAHPDGEVATARGKSTTASQH</sequence>
<evidence type="ECO:0000313" key="2">
    <source>
        <dbReference type="Proteomes" id="UP000805193"/>
    </source>
</evidence>
<comment type="caution">
    <text evidence="1">The sequence shown here is derived from an EMBL/GenBank/DDBJ whole genome shotgun (WGS) entry which is preliminary data.</text>
</comment>
<protein>
    <submittedName>
        <fullName evidence="1">Uncharacterized protein</fullName>
    </submittedName>
</protein>
<organism evidence="1 2">
    <name type="scientific">Ixodes persulcatus</name>
    <name type="common">Taiga tick</name>
    <dbReference type="NCBI Taxonomy" id="34615"/>
    <lineage>
        <taxon>Eukaryota</taxon>
        <taxon>Metazoa</taxon>
        <taxon>Ecdysozoa</taxon>
        <taxon>Arthropoda</taxon>
        <taxon>Chelicerata</taxon>
        <taxon>Arachnida</taxon>
        <taxon>Acari</taxon>
        <taxon>Parasitiformes</taxon>
        <taxon>Ixodida</taxon>
        <taxon>Ixodoidea</taxon>
        <taxon>Ixodidae</taxon>
        <taxon>Ixodinae</taxon>
        <taxon>Ixodes</taxon>
    </lineage>
</organism>
<reference evidence="1 2" key="1">
    <citation type="journal article" date="2020" name="Cell">
        <title>Large-Scale Comparative Analyses of Tick Genomes Elucidate Their Genetic Diversity and Vector Capacities.</title>
        <authorList>
            <consortium name="Tick Genome and Microbiome Consortium (TIGMIC)"/>
            <person name="Jia N."/>
            <person name="Wang J."/>
            <person name="Shi W."/>
            <person name="Du L."/>
            <person name="Sun Y."/>
            <person name="Zhan W."/>
            <person name="Jiang J.F."/>
            <person name="Wang Q."/>
            <person name="Zhang B."/>
            <person name="Ji P."/>
            <person name="Bell-Sakyi L."/>
            <person name="Cui X.M."/>
            <person name="Yuan T.T."/>
            <person name="Jiang B.G."/>
            <person name="Yang W.F."/>
            <person name="Lam T.T."/>
            <person name="Chang Q.C."/>
            <person name="Ding S.J."/>
            <person name="Wang X.J."/>
            <person name="Zhu J.G."/>
            <person name="Ruan X.D."/>
            <person name="Zhao L."/>
            <person name="Wei J.T."/>
            <person name="Ye R.Z."/>
            <person name="Que T.C."/>
            <person name="Du C.H."/>
            <person name="Zhou Y.H."/>
            <person name="Cheng J.X."/>
            <person name="Dai P.F."/>
            <person name="Guo W.B."/>
            <person name="Han X.H."/>
            <person name="Huang E.J."/>
            <person name="Li L.F."/>
            <person name="Wei W."/>
            <person name="Gao Y.C."/>
            <person name="Liu J.Z."/>
            <person name="Shao H.Z."/>
            <person name="Wang X."/>
            <person name="Wang C.C."/>
            <person name="Yang T.C."/>
            <person name="Huo Q.B."/>
            <person name="Li W."/>
            <person name="Chen H.Y."/>
            <person name="Chen S.E."/>
            <person name="Zhou L.G."/>
            <person name="Ni X.B."/>
            <person name="Tian J.H."/>
            <person name="Sheng Y."/>
            <person name="Liu T."/>
            <person name="Pan Y.S."/>
            <person name="Xia L.Y."/>
            <person name="Li J."/>
            <person name="Zhao F."/>
            <person name="Cao W.C."/>
        </authorList>
    </citation>
    <scope>NUCLEOTIDE SEQUENCE [LARGE SCALE GENOMIC DNA]</scope>
    <source>
        <strain evidence="1">Iper-2018</strain>
    </source>
</reference>
<accession>A0AC60Q333</accession>
<dbReference type="Proteomes" id="UP000805193">
    <property type="component" value="Unassembled WGS sequence"/>
</dbReference>
<name>A0AC60Q333_IXOPE</name>
<gene>
    <name evidence="1" type="ORF">HPB47_025601</name>
</gene>
<evidence type="ECO:0000313" key="1">
    <source>
        <dbReference type="EMBL" id="KAG0427335.1"/>
    </source>
</evidence>
<dbReference type="EMBL" id="JABSTQ010009638">
    <property type="protein sequence ID" value="KAG0427335.1"/>
    <property type="molecule type" value="Genomic_DNA"/>
</dbReference>
<proteinExistence type="predicted"/>